<accession>A0A836ZSX4</accession>
<sequence>MQHKAVGVWSIRYYLIVNAALGLAGFVCLVMGTLSAIRIETTAALALWGAGIALFFASTIERFESIKGLGIEAKQRQLDATLVQAEVILARIKEIAEIVGGNLLDLQLKSGYINDVPRAETLYELLQKISEQSTRSRV</sequence>
<reference evidence="1" key="1">
    <citation type="submission" date="2012-05" db="EMBL/GenBank/DDBJ databases">
        <authorList>
            <person name="Studholme D.J."/>
            <person name="Wasukira A."/>
            <person name="Grant M."/>
        </authorList>
    </citation>
    <scope>NUCLEOTIDE SEQUENCE [LARGE SCALE GENOMIC DNA]</scope>
    <source>
        <strain evidence="1">NCPPB 890</strain>
    </source>
</reference>
<dbReference type="GeneID" id="69689794"/>
<evidence type="ECO:0000313" key="1">
    <source>
        <dbReference type="EMBL" id="KFA01777.1"/>
    </source>
</evidence>
<dbReference type="AlphaFoldDB" id="A0A836ZSX4"/>
<dbReference type="RefSeq" id="WP_010367198.1">
    <property type="nucleotide sequence ID" value="NZ_AKBN02000016.1"/>
</dbReference>
<dbReference type="EMBL" id="AKBN01000781">
    <property type="protein sequence ID" value="KFA01777.1"/>
    <property type="molecule type" value="Genomic_DNA"/>
</dbReference>
<comment type="caution">
    <text evidence="1">The sequence shown here is derived from an EMBL/GenBank/DDBJ whole genome shotgun (WGS) entry which is preliminary data.</text>
</comment>
<proteinExistence type="predicted"/>
<name>A0A836ZSX4_XANVA</name>
<organism evidence="1">
    <name type="scientific">Xanthomonas vasicola pv. vasculorum NCPPB 890</name>
    <dbReference type="NCBI Taxonomy" id="1184265"/>
    <lineage>
        <taxon>Bacteria</taxon>
        <taxon>Pseudomonadati</taxon>
        <taxon>Pseudomonadota</taxon>
        <taxon>Gammaproteobacteria</taxon>
        <taxon>Lysobacterales</taxon>
        <taxon>Lysobacteraceae</taxon>
        <taxon>Xanthomonas</taxon>
    </lineage>
</organism>
<protein>
    <submittedName>
        <fullName evidence="1">Uncharacterized protein</fullName>
    </submittedName>
</protein>
<gene>
    <name evidence="1" type="ORF">A11K_0113710</name>
</gene>